<feature type="region of interest" description="Disordered" evidence="1">
    <location>
        <begin position="198"/>
        <end position="218"/>
    </location>
</feature>
<proteinExistence type="predicted"/>
<dbReference type="Proteomes" id="UP001159363">
    <property type="component" value="Chromosome 1"/>
</dbReference>
<sequence>MNRTRKRVTLPRSFVRVSSVLFASSSSHFLGKWIRTSAFGALQCRVLQRPLASDESATCASLVQSQIVSVGWVAGWLIIHLALIGDRLPDMMLASAAISMTCASQHTSHNQRLNKSSRVYGFASDMLQNRWRHGRCCANPRAKHHNMDIDFPSATLLVLSIGAGTRSRTIFACRPTPKFRGEGGGDVQKARAIIRRPPTPFGRVVDSGEARPPMTPPLPLNHQRVRLWEGTSVASVVSNFHGRVLGGRPSRRRGRRACAAATRRLPVSDCAGRGLLPPVLHKERGGAWGPANCLCALSPKASSNVNAENESSPKIPEALAISQRQEMSAGKWPAPPPPGGGGGGAGLELHQRSIGRGSIVVRLLTSHQVEPGSITGGVDSGFLHVGIVPDDVAFRLFFSWIPPPPRSCNPALLRTHLHSSVQHFECLLTHARRRGIESQPVAWVRPSHGRGQARCAEFTVSILYYSDYSSSGNLFRKPRSRIARWHLRIPILKPINYTRMIVRVNEWRREIGAALNIEVLKVGEGGAS</sequence>
<keyword evidence="3" id="KW-1185">Reference proteome</keyword>
<gene>
    <name evidence="2" type="ORF">PR048_000494</name>
</gene>
<dbReference type="EMBL" id="JARBHB010000001">
    <property type="protein sequence ID" value="KAJ8895169.1"/>
    <property type="molecule type" value="Genomic_DNA"/>
</dbReference>
<name>A0ABQ9IET1_9NEOP</name>
<reference evidence="2 3" key="1">
    <citation type="submission" date="2023-02" db="EMBL/GenBank/DDBJ databases">
        <title>LHISI_Scaffold_Assembly.</title>
        <authorList>
            <person name="Stuart O.P."/>
            <person name="Cleave R."/>
            <person name="Magrath M.J.L."/>
            <person name="Mikheyev A.S."/>
        </authorList>
    </citation>
    <scope>NUCLEOTIDE SEQUENCE [LARGE SCALE GENOMIC DNA]</scope>
    <source>
        <strain evidence="2">Daus_M_001</strain>
        <tissue evidence="2">Leg muscle</tissue>
    </source>
</reference>
<accession>A0ABQ9IET1</accession>
<comment type="caution">
    <text evidence="2">The sequence shown here is derived from an EMBL/GenBank/DDBJ whole genome shotgun (WGS) entry which is preliminary data.</text>
</comment>
<evidence type="ECO:0000256" key="1">
    <source>
        <dbReference type="SAM" id="MobiDB-lite"/>
    </source>
</evidence>
<evidence type="ECO:0000313" key="2">
    <source>
        <dbReference type="EMBL" id="KAJ8895169.1"/>
    </source>
</evidence>
<evidence type="ECO:0000313" key="3">
    <source>
        <dbReference type="Proteomes" id="UP001159363"/>
    </source>
</evidence>
<protein>
    <submittedName>
        <fullName evidence="2">Uncharacterized protein</fullName>
    </submittedName>
</protein>
<organism evidence="2 3">
    <name type="scientific">Dryococelus australis</name>
    <dbReference type="NCBI Taxonomy" id="614101"/>
    <lineage>
        <taxon>Eukaryota</taxon>
        <taxon>Metazoa</taxon>
        <taxon>Ecdysozoa</taxon>
        <taxon>Arthropoda</taxon>
        <taxon>Hexapoda</taxon>
        <taxon>Insecta</taxon>
        <taxon>Pterygota</taxon>
        <taxon>Neoptera</taxon>
        <taxon>Polyneoptera</taxon>
        <taxon>Phasmatodea</taxon>
        <taxon>Verophasmatodea</taxon>
        <taxon>Anareolatae</taxon>
        <taxon>Phasmatidae</taxon>
        <taxon>Eurycanthinae</taxon>
        <taxon>Dryococelus</taxon>
    </lineage>
</organism>